<comment type="catalytic activity">
    <reaction evidence="3">
        <text>a 2'-deoxyadenosine in DNA + S-adenosyl-L-methionine = an N(6)-methyl-2'-deoxyadenosine in DNA + S-adenosyl-L-homocysteine + H(+)</text>
        <dbReference type="Rhea" id="RHEA:15197"/>
        <dbReference type="Rhea" id="RHEA-COMP:12418"/>
        <dbReference type="Rhea" id="RHEA-COMP:12419"/>
        <dbReference type="ChEBI" id="CHEBI:15378"/>
        <dbReference type="ChEBI" id="CHEBI:57856"/>
        <dbReference type="ChEBI" id="CHEBI:59789"/>
        <dbReference type="ChEBI" id="CHEBI:90615"/>
        <dbReference type="ChEBI" id="CHEBI:90616"/>
        <dbReference type="EC" id="2.1.1.72"/>
    </reaction>
</comment>
<organism evidence="6 7">
    <name type="scientific">Sphingomonas japonica</name>
    <dbReference type="NCBI Taxonomy" id="511662"/>
    <lineage>
        <taxon>Bacteria</taxon>
        <taxon>Pseudomonadati</taxon>
        <taxon>Pseudomonadota</taxon>
        <taxon>Alphaproteobacteria</taxon>
        <taxon>Sphingomonadales</taxon>
        <taxon>Sphingomonadaceae</taxon>
        <taxon>Sphingomonas</taxon>
    </lineage>
</organism>
<evidence type="ECO:0000313" key="7">
    <source>
        <dbReference type="Proteomes" id="UP000788153"/>
    </source>
</evidence>
<dbReference type="InterPro" id="IPR029063">
    <property type="entry name" value="SAM-dependent_MTases_sf"/>
</dbReference>
<comment type="caution">
    <text evidence="6">The sequence shown here is derived from an EMBL/GenBank/DDBJ whole genome shotgun (WGS) entry which is preliminary data.</text>
</comment>
<dbReference type="EC" id="2.1.1.-" evidence="4"/>
<evidence type="ECO:0000256" key="1">
    <source>
        <dbReference type="ARBA" id="ARBA00022603"/>
    </source>
</evidence>
<dbReference type="SUPFAM" id="SSF53335">
    <property type="entry name" value="S-adenosyl-L-methionine-dependent methyltransferases"/>
    <property type="match status" value="1"/>
</dbReference>
<keyword evidence="1 6" id="KW-0489">Methyltransferase</keyword>
<keyword evidence="7" id="KW-1185">Reference proteome</keyword>
<dbReference type="Gene3D" id="3.40.50.150">
    <property type="entry name" value="Vaccinia Virus protein VP39"/>
    <property type="match status" value="1"/>
</dbReference>
<comment type="similarity">
    <text evidence="4">Belongs to the N(4)/N(6)-methyltransferase family.</text>
</comment>
<dbReference type="Proteomes" id="UP000788153">
    <property type="component" value="Unassembled WGS sequence"/>
</dbReference>
<dbReference type="EMBL" id="JAASQP010000001">
    <property type="protein sequence ID" value="NIJ24814.1"/>
    <property type="molecule type" value="Genomic_DNA"/>
</dbReference>
<feature type="domain" description="DNA methylase N-4/N-6" evidence="5">
    <location>
        <begin position="150"/>
        <end position="239"/>
    </location>
</feature>
<dbReference type="InterPro" id="IPR001091">
    <property type="entry name" value="RM_Methyltransferase"/>
</dbReference>
<evidence type="ECO:0000256" key="3">
    <source>
        <dbReference type="ARBA" id="ARBA00047942"/>
    </source>
</evidence>
<reference evidence="6 7" key="1">
    <citation type="submission" date="2020-03" db="EMBL/GenBank/DDBJ databases">
        <title>Genomic Encyclopedia of Type Strains, Phase IV (KMG-IV): sequencing the most valuable type-strain genomes for metagenomic binning, comparative biology and taxonomic classification.</title>
        <authorList>
            <person name="Goeker M."/>
        </authorList>
    </citation>
    <scope>NUCLEOTIDE SEQUENCE [LARGE SCALE GENOMIC DNA]</scope>
    <source>
        <strain evidence="6 7">DSM 22753</strain>
    </source>
</reference>
<dbReference type="GO" id="GO:0032259">
    <property type="term" value="P:methylation"/>
    <property type="evidence" value="ECO:0007669"/>
    <property type="project" value="UniProtKB-KW"/>
</dbReference>
<dbReference type="InterPro" id="IPR002941">
    <property type="entry name" value="DNA_methylase_N4/N6"/>
</dbReference>
<dbReference type="GO" id="GO:0009007">
    <property type="term" value="F:site-specific DNA-methyltransferase (adenine-specific) activity"/>
    <property type="evidence" value="ECO:0007669"/>
    <property type="project" value="UniProtKB-EC"/>
</dbReference>
<evidence type="ECO:0000256" key="2">
    <source>
        <dbReference type="ARBA" id="ARBA00022679"/>
    </source>
</evidence>
<name>A0ABX0U4T3_9SPHN</name>
<accession>A0ABX0U4T3</accession>
<proteinExistence type="inferred from homology"/>
<dbReference type="Pfam" id="PF01555">
    <property type="entry name" value="N6_N4_Mtase"/>
    <property type="match status" value="1"/>
</dbReference>
<evidence type="ECO:0000256" key="4">
    <source>
        <dbReference type="RuleBase" id="RU362026"/>
    </source>
</evidence>
<dbReference type="RefSeq" id="WP_140047223.1">
    <property type="nucleotide sequence ID" value="NZ_BAAAEV010000001.1"/>
</dbReference>
<evidence type="ECO:0000313" key="6">
    <source>
        <dbReference type="EMBL" id="NIJ24814.1"/>
    </source>
</evidence>
<evidence type="ECO:0000259" key="5">
    <source>
        <dbReference type="Pfam" id="PF01555"/>
    </source>
</evidence>
<keyword evidence="2 6" id="KW-0808">Transferase</keyword>
<gene>
    <name evidence="6" type="ORF">FHT01_002356</name>
</gene>
<sequence length="257" mass="28149">MTYQRKEVIGNATLYLGDCLEIMPALQRPCAIFSDPPYGQAVNTNVVSAGGSRRAVIYDKRREGATHRYAGGGLHSTGLARQWPKGIKGDDKPFDPRHLIDATDKWLLWGAHKFGHRLPKARTLVWDKVPTGKVRDQGDGETAACSVDPNAALRIYRLLWDGVCVGSAARHEVTAGQQREHPTQKPEALIAWCLPFLKLQPDSLVCDPYMGAGSTGMAVVKAGHRFVGIELEPLYFDAACRRIEDAQRQGSLFGAAA</sequence>
<dbReference type="PRINTS" id="PR00508">
    <property type="entry name" value="S21N4MTFRASE"/>
</dbReference>
<protein>
    <recommendedName>
        <fullName evidence="4">Methyltransferase</fullName>
        <ecNumber evidence="4">2.1.1.-</ecNumber>
    </recommendedName>
</protein>